<sequence>MSASNEQAVAVVPGAIQKSATPWLTAAPGLIHSLGVCTAIASTPQVASISLTGPGLQSTDLSTNLVHIADQGQNAFMDAYTDLLDISNGTRAMTRDNGYFDRLEEAIGKPEGERAAKRAMERITETIKECDKNGKHTETQFKHWHQTVKSVRLAVIETQKTTQAGSRHVSEKIRELNDQHTLQEVDMKQTVTQVQNAQEEYRRILRVHREREANLNKYTEHAVTCATLGVTAGMFGAILGAAGSAAMLAFSGDRTSSLEAELQKKVSVGYQLEMEMQRVRNGLVGLENDKEQLERMAGIIVVVCRILQGLCADIVQLVRMFAHLNATIRQLIADYKGAKDIEASIREDLEDAEDEGVEARISRRDYDQFRDQVHEMRRLTVMINSMSTLYGDIITDVITPGFSKVVETAYEDYGETNMSMIMYNKERGMKDYLLDAEKACQAREREADGKLKTRLDEIEVAFEARSRSKHSRPKFKKESSSGSSARSQGSFFSRMFNRD</sequence>
<gene>
    <name evidence="2" type="ORF">NKR19_g639</name>
</gene>
<dbReference type="PANTHER" id="PTHR33488">
    <property type="entry name" value="ZGC:162509"/>
    <property type="match status" value="1"/>
</dbReference>
<reference evidence="2" key="1">
    <citation type="submission" date="2022-07" db="EMBL/GenBank/DDBJ databases">
        <title>Fungi with potential for degradation of polypropylene.</title>
        <authorList>
            <person name="Gostincar C."/>
        </authorList>
    </citation>
    <scope>NUCLEOTIDE SEQUENCE</scope>
    <source>
        <strain evidence="2">EXF-13287</strain>
    </source>
</reference>
<evidence type="ECO:0000313" key="2">
    <source>
        <dbReference type="EMBL" id="KAJ9165265.1"/>
    </source>
</evidence>
<protein>
    <submittedName>
        <fullName evidence="2">Uncharacterized protein</fullName>
    </submittedName>
</protein>
<feature type="region of interest" description="Disordered" evidence="1">
    <location>
        <begin position="463"/>
        <end position="499"/>
    </location>
</feature>
<keyword evidence="3" id="KW-1185">Reference proteome</keyword>
<organism evidence="2 3">
    <name type="scientific">Coniochaeta hoffmannii</name>
    <dbReference type="NCBI Taxonomy" id="91930"/>
    <lineage>
        <taxon>Eukaryota</taxon>
        <taxon>Fungi</taxon>
        <taxon>Dikarya</taxon>
        <taxon>Ascomycota</taxon>
        <taxon>Pezizomycotina</taxon>
        <taxon>Sordariomycetes</taxon>
        <taxon>Sordariomycetidae</taxon>
        <taxon>Coniochaetales</taxon>
        <taxon>Coniochaetaceae</taxon>
        <taxon>Coniochaeta</taxon>
    </lineage>
</organism>
<name>A0AA38SDU3_9PEZI</name>
<evidence type="ECO:0000313" key="3">
    <source>
        <dbReference type="Proteomes" id="UP001174691"/>
    </source>
</evidence>
<dbReference type="PANTHER" id="PTHR33488:SF2">
    <property type="entry name" value="EARLY ENDOSOME ANTIGEN 1-LIKE"/>
    <property type="match status" value="1"/>
</dbReference>
<comment type="caution">
    <text evidence="2">The sequence shown here is derived from an EMBL/GenBank/DDBJ whole genome shotgun (WGS) entry which is preliminary data.</text>
</comment>
<feature type="compositionally biased region" description="Low complexity" evidence="1">
    <location>
        <begin position="480"/>
        <end position="499"/>
    </location>
</feature>
<dbReference type="Proteomes" id="UP001174691">
    <property type="component" value="Unassembled WGS sequence"/>
</dbReference>
<dbReference type="EMBL" id="JANBVN010000005">
    <property type="protein sequence ID" value="KAJ9165265.1"/>
    <property type="molecule type" value="Genomic_DNA"/>
</dbReference>
<accession>A0AA38SDU3</accession>
<evidence type="ECO:0000256" key="1">
    <source>
        <dbReference type="SAM" id="MobiDB-lite"/>
    </source>
</evidence>
<dbReference type="AlphaFoldDB" id="A0AA38SDU3"/>
<proteinExistence type="predicted"/>